<organism evidence="1 2">
    <name type="scientific">Mesonia algae</name>
    <dbReference type="NCBI Taxonomy" id="213248"/>
    <lineage>
        <taxon>Bacteria</taxon>
        <taxon>Pseudomonadati</taxon>
        <taxon>Bacteroidota</taxon>
        <taxon>Flavobacteriia</taxon>
        <taxon>Flavobacteriales</taxon>
        <taxon>Flavobacteriaceae</taxon>
        <taxon>Mesonia</taxon>
    </lineage>
</organism>
<accession>A0A2W7HXU8</accession>
<name>A0A2W7HXU8_9FLAO</name>
<evidence type="ECO:0000313" key="2">
    <source>
        <dbReference type="Proteomes" id="UP000249542"/>
    </source>
</evidence>
<dbReference type="EMBL" id="QKYV01000024">
    <property type="protein sequence ID" value="PZW36975.1"/>
    <property type="molecule type" value="Genomic_DNA"/>
</dbReference>
<proteinExistence type="predicted"/>
<reference evidence="1 2" key="1">
    <citation type="submission" date="2018-06" db="EMBL/GenBank/DDBJ databases">
        <title>Genomic Encyclopedia of Archaeal and Bacterial Type Strains, Phase II (KMG-II): from individual species to whole genera.</title>
        <authorList>
            <person name="Goeker M."/>
        </authorList>
    </citation>
    <scope>NUCLEOTIDE SEQUENCE [LARGE SCALE GENOMIC DNA]</scope>
    <source>
        <strain evidence="1 2">DSM 15361</strain>
    </source>
</reference>
<dbReference type="PROSITE" id="PS51257">
    <property type="entry name" value="PROKAR_LIPOPROTEIN"/>
    <property type="match status" value="1"/>
</dbReference>
<dbReference type="AlphaFoldDB" id="A0A2W7HXU8"/>
<keyword evidence="2" id="KW-1185">Reference proteome</keyword>
<dbReference type="Proteomes" id="UP000249542">
    <property type="component" value="Unassembled WGS sequence"/>
</dbReference>
<sequence length="354" mass="41028">MKVNTVILVFFILISCNTNKPNNKTAGNSIIKKDSINTQSKMNLITLNKINLIGKWENEKCHLSFHIFKTKNQYYYTFKSEIREISDSLDIIKEDKSIYLNFKGIKWSENKGELGPEYFEEIPDSLIQEKKEILPIGISALFDSKEENFVIQNYGNAMNYYTKLKEGCEKYLYFNKKKSTSKDTLNIISNFLSKSIKNHTVLHWEKGDINNDNINDFIVVLQNEYPNKELTGMDNSYSRIVVLLETLEHYPNFKIASINHNILECSNCGGAGVGDPFIGISIKNNYFSIEQLFGACDKSFIVTTFKYENNKWFLHKIGQDDYSCNQVNENGEIKVIHKMKTKKDFGLIEFKNYK</sequence>
<comment type="caution">
    <text evidence="1">The sequence shown here is derived from an EMBL/GenBank/DDBJ whole genome shotgun (WGS) entry which is preliminary data.</text>
</comment>
<evidence type="ECO:0000313" key="1">
    <source>
        <dbReference type="EMBL" id="PZW36975.1"/>
    </source>
</evidence>
<protein>
    <submittedName>
        <fullName evidence="1">Uncharacterized protein</fullName>
    </submittedName>
</protein>
<gene>
    <name evidence="1" type="ORF">LX95_02907</name>
</gene>